<dbReference type="InterPro" id="IPR029002">
    <property type="entry name" value="PLPC/GPLD1"/>
</dbReference>
<dbReference type="AlphaFoldDB" id="B8FCF0"/>
<dbReference type="EMBL" id="CP001322">
    <property type="protein sequence ID" value="ACL05568.1"/>
    <property type="molecule type" value="Genomic_DNA"/>
</dbReference>
<dbReference type="eggNOG" id="ENOG50337S1">
    <property type="taxonomic scope" value="Bacteria"/>
</dbReference>
<protein>
    <submittedName>
        <fullName evidence="2">Cytoplasmic protein</fullName>
    </submittedName>
</protein>
<organism evidence="2 3">
    <name type="scientific">Desulfatibacillum aliphaticivorans</name>
    <dbReference type="NCBI Taxonomy" id="218208"/>
    <lineage>
        <taxon>Bacteria</taxon>
        <taxon>Pseudomonadati</taxon>
        <taxon>Thermodesulfobacteriota</taxon>
        <taxon>Desulfobacteria</taxon>
        <taxon>Desulfobacterales</taxon>
        <taxon>Desulfatibacillaceae</taxon>
        <taxon>Desulfatibacillum</taxon>
    </lineage>
</organism>
<feature type="domain" description="Phospholipase C/D" evidence="1">
    <location>
        <begin position="6"/>
        <end position="186"/>
    </location>
</feature>
<reference evidence="2 3" key="1">
    <citation type="journal article" date="2012" name="Environ. Microbiol.">
        <title>The genome sequence of Desulfatibacillum alkenivorans AK-01: a blueprint for anaerobic alkane oxidation.</title>
        <authorList>
            <person name="Callaghan A.V."/>
            <person name="Morris B.E."/>
            <person name="Pereira I.A."/>
            <person name="McInerney M.J."/>
            <person name="Austin R.N."/>
            <person name="Groves J.T."/>
            <person name="Kukor J.J."/>
            <person name="Suflita J.M."/>
            <person name="Young L.Y."/>
            <person name="Zylstra G.J."/>
            <person name="Wawrik B."/>
        </authorList>
    </citation>
    <scope>NUCLEOTIDE SEQUENCE [LARGE SCALE GENOMIC DNA]</scope>
    <source>
        <strain evidence="2 3">AK-01</strain>
    </source>
</reference>
<keyword evidence="3" id="KW-1185">Reference proteome</keyword>
<dbReference type="RefSeq" id="WP_015948617.1">
    <property type="nucleotide sequence ID" value="NC_011768.1"/>
</dbReference>
<proteinExistence type="predicted"/>
<dbReference type="Pfam" id="PF00882">
    <property type="entry name" value="Zn_dep_PLPC"/>
    <property type="match status" value="1"/>
</dbReference>
<gene>
    <name evidence="2" type="ordered locus">Dalk_3882</name>
</gene>
<evidence type="ECO:0000313" key="2">
    <source>
        <dbReference type="EMBL" id="ACL05568.1"/>
    </source>
</evidence>
<dbReference type="KEGG" id="dal:Dalk_3882"/>
<evidence type="ECO:0000313" key="3">
    <source>
        <dbReference type="Proteomes" id="UP000000739"/>
    </source>
</evidence>
<dbReference type="HOGENOM" id="CLU_849738_0_0_7"/>
<accession>B8FCF0</accession>
<dbReference type="Proteomes" id="UP000000739">
    <property type="component" value="Chromosome"/>
</dbReference>
<evidence type="ECO:0000259" key="1">
    <source>
        <dbReference type="Pfam" id="PF00882"/>
    </source>
</evidence>
<name>B8FCF0_DESAL</name>
<sequence>MPKEQTHWILAREAFRRLKDGEARRMIAQNSNLYLLGAVIPDTPMYALENTEEFDLLAHFLHGKDGENTFAPLTGLVEAYQDKWSDGMWAFVMGTFSHILADAVYHPWVEYYTGSSTEVPDEWKDLSLTRHRELETYLDLFHLRMNGIKERPISFFSLLKGKEMDAAAFDHMVGALYFSGAAKANNGIRKALYAHGAIQWLFMQKSLARLSWFINRSTGGKGDKFLTLFYPYKEPRRPDYFQAGLKYRHTVTGRPKQGTVEELAAKAAKITARMFELVEKHLEQGTVRDFFQRIKGPSLETGLVGVPVTAIVHYDLFVEMDRVLNVFRAIK</sequence>